<feature type="region of interest" description="Disordered" evidence="1">
    <location>
        <begin position="44"/>
        <end position="64"/>
    </location>
</feature>
<evidence type="ECO:0000313" key="2">
    <source>
        <dbReference type="EMBL" id="MBB5361447.1"/>
    </source>
</evidence>
<organism evidence="2 3">
    <name type="scientific">Deinococcus humi</name>
    <dbReference type="NCBI Taxonomy" id="662880"/>
    <lineage>
        <taxon>Bacteria</taxon>
        <taxon>Thermotogati</taxon>
        <taxon>Deinococcota</taxon>
        <taxon>Deinococci</taxon>
        <taxon>Deinococcales</taxon>
        <taxon>Deinococcaceae</taxon>
        <taxon>Deinococcus</taxon>
    </lineage>
</organism>
<dbReference type="AlphaFoldDB" id="A0A7W8JQQ9"/>
<dbReference type="EMBL" id="JACHFL010000001">
    <property type="protein sequence ID" value="MBB5361447.1"/>
    <property type="molecule type" value="Genomic_DNA"/>
</dbReference>
<protein>
    <submittedName>
        <fullName evidence="2">Uncharacterized protein</fullName>
    </submittedName>
</protein>
<comment type="caution">
    <text evidence="2">The sequence shown here is derived from an EMBL/GenBank/DDBJ whole genome shotgun (WGS) entry which is preliminary data.</text>
</comment>
<evidence type="ECO:0000256" key="1">
    <source>
        <dbReference type="SAM" id="MobiDB-lite"/>
    </source>
</evidence>
<accession>A0A7W8JQQ9</accession>
<proteinExistence type="predicted"/>
<reference evidence="2 3" key="1">
    <citation type="submission" date="2020-08" db="EMBL/GenBank/DDBJ databases">
        <title>Genomic Encyclopedia of Type Strains, Phase IV (KMG-IV): sequencing the most valuable type-strain genomes for metagenomic binning, comparative biology and taxonomic classification.</title>
        <authorList>
            <person name="Goeker M."/>
        </authorList>
    </citation>
    <scope>NUCLEOTIDE SEQUENCE [LARGE SCALE GENOMIC DNA]</scope>
    <source>
        <strain evidence="2 3">DSM 27939</strain>
    </source>
</reference>
<name>A0A7W8JQQ9_9DEIO</name>
<dbReference type="Proteomes" id="UP000552709">
    <property type="component" value="Unassembled WGS sequence"/>
</dbReference>
<evidence type="ECO:0000313" key="3">
    <source>
        <dbReference type="Proteomes" id="UP000552709"/>
    </source>
</evidence>
<keyword evidence="3" id="KW-1185">Reference proteome</keyword>
<gene>
    <name evidence="2" type="ORF">HNQ08_000518</name>
</gene>
<sequence length="64" mass="7063">MGDDLKSQEVMSVQREFVHTYLRLSGDGRSRQCVRDAPTLPRVTMPLCPPESDASLGVRTAEAT</sequence>